<name>A0A225VJZ5_9STRA</name>
<protein>
    <recommendedName>
        <fullName evidence="3">MULE transposase domain-containing protein</fullName>
    </recommendedName>
</protein>
<organism evidence="1 2">
    <name type="scientific">Phytophthora megakarya</name>
    <dbReference type="NCBI Taxonomy" id="4795"/>
    <lineage>
        <taxon>Eukaryota</taxon>
        <taxon>Sar</taxon>
        <taxon>Stramenopiles</taxon>
        <taxon>Oomycota</taxon>
        <taxon>Peronosporomycetes</taxon>
        <taxon>Peronosporales</taxon>
        <taxon>Peronosporaceae</taxon>
        <taxon>Phytophthora</taxon>
    </lineage>
</organism>
<evidence type="ECO:0000313" key="2">
    <source>
        <dbReference type="Proteomes" id="UP000198211"/>
    </source>
</evidence>
<sequence>MSPSQQWLEIKQCQTEDEFIKFRWKVFCCSVVRGVRPTRCSICPGDHEMIERHLHCKSETCRASSVSCATSTWVIFSNQAVHLRGSIDCSVPPRPKVTPEMKEYKRRMDENAVAPRLIWSNLLRSPEIPEPALGYPSYAQVQRSVKHIRWLEGSKNSLVRNKAFVADLDPNTAFAFGNREDADGFPFVGNGEDDEPLILGITTKTLLRRIMELQEQEKFLIFHMDATFKLHDLGYPVITCAFTDSHRVYQLAALFIVNALEKLAEFEDGKYLMCFSTCCTTCGNGYDTYQILSGEWFTVESWICTMLEVEPILNRSGAAFWRWQIYHSPGGYATTNNPCEVFNANIKRYTLRKATHRLLAFLRLHPCVGFHRKKQKKLAKALVTSECVEVFSTNEDSVVRVCYIGDRELTQSNSGICDAYVVERTQSKGVILSPECLTDDEKSSASAFYRKAVKWSVRRALCPWVDG</sequence>
<dbReference type="AlphaFoldDB" id="A0A225VJZ5"/>
<proteinExistence type="predicted"/>
<evidence type="ECO:0000313" key="1">
    <source>
        <dbReference type="EMBL" id="OWZ05339.1"/>
    </source>
</evidence>
<dbReference type="EMBL" id="NBNE01004483">
    <property type="protein sequence ID" value="OWZ05339.1"/>
    <property type="molecule type" value="Genomic_DNA"/>
</dbReference>
<accession>A0A225VJZ5</accession>
<keyword evidence="2" id="KW-1185">Reference proteome</keyword>
<reference evidence="2" key="1">
    <citation type="submission" date="2017-03" db="EMBL/GenBank/DDBJ databases">
        <title>Phytopthora megakarya and P. palmivora, two closely related causual agents of cacao black pod achieved similar genome size and gene model numbers by different mechanisms.</title>
        <authorList>
            <person name="Ali S."/>
            <person name="Shao J."/>
            <person name="Larry D.J."/>
            <person name="Kronmiller B."/>
            <person name="Shen D."/>
            <person name="Strem M.D."/>
            <person name="Melnick R.L."/>
            <person name="Guiltinan M.J."/>
            <person name="Tyler B.M."/>
            <person name="Meinhardt L.W."/>
            <person name="Bailey B.A."/>
        </authorList>
    </citation>
    <scope>NUCLEOTIDE SEQUENCE [LARGE SCALE GENOMIC DNA]</scope>
    <source>
        <strain evidence="2">zdho120</strain>
    </source>
</reference>
<evidence type="ECO:0008006" key="3">
    <source>
        <dbReference type="Google" id="ProtNLM"/>
    </source>
</evidence>
<dbReference type="OrthoDB" id="166868at2759"/>
<comment type="caution">
    <text evidence="1">The sequence shown here is derived from an EMBL/GenBank/DDBJ whole genome shotgun (WGS) entry which is preliminary data.</text>
</comment>
<dbReference type="Proteomes" id="UP000198211">
    <property type="component" value="Unassembled WGS sequence"/>
</dbReference>
<gene>
    <name evidence="1" type="ORF">PHMEG_00022590</name>
</gene>